<protein>
    <submittedName>
        <fullName evidence="2">Uncharacterized protein</fullName>
    </submittedName>
</protein>
<feature type="transmembrane region" description="Helical" evidence="1">
    <location>
        <begin position="108"/>
        <end position="125"/>
    </location>
</feature>
<keyword evidence="1" id="KW-0812">Transmembrane</keyword>
<sequence length="227" mass="25190">MAGCLKRCFTKCVPAEDEHKMIVCPRHELTEFEQTCFLRLKRMSCPIVILFLVNLALSISIYKIDGTGSGSECAQDVLTAMPMMAQVRFVKLTANTDMGLQIGWLQQLRTMFLFFILIMIVRLYTKVSLNGLACDMEEDAFHEGRGPGDLACSSGVQVAYSLSIVVYCVFSLMQLSIVQRIEETFMKRLFRMRAGNAGLEEGLLINVATGDSESGVSESSNIPSNTI</sequence>
<dbReference type="Proteomes" id="UP001165060">
    <property type="component" value="Unassembled WGS sequence"/>
</dbReference>
<name>A0ABQ6M3E1_9STRA</name>
<feature type="transmembrane region" description="Helical" evidence="1">
    <location>
        <begin position="158"/>
        <end position="178"/>
    </location>
</feature>
<comment type="caution">
    <text evidence="2">The sequence shown here is derived from an EMBL/GenBank/DDBJ whole genome shotgun (WGS) entry which is preliminary data.</text>
</comment>
<evidence type="ECO:0000313" key="3">
    <source>
        <dbReference type="Proteomes" id="UP001165060"/>
    </source>
</evidence>
<reference evidence="2 3" key="1">
    <citation type="journal article" date="2023" name="Commun. Biol.">
        <title>Genome analysis of Parmales, the sister group of diatoms, reveals the evolutionary specialization of diatoms from phago-mixotrophs to photoautotrophs.</title>
        <authorList>
            <person name="Ban H."/>
            <person name="Sato S."/>
            <person name="Yoshikawa S."/>
            <person name="Yamada K."/>
            <person name="Nakamura Y."/>
            <person name="Ichinomiya M."/>
            <person name="Sato N."/>
            <person name="Blanc-Mathieu R."/>
            <person name="Endo H."/>
            <person name="Kuwata A."/>
            <person name="Ogata H."/>
        </authorList>
    </citation>
    <scope>NUCLEOTIDE SEQUENCE [LARGE SCALE GENOMIC DNA]</scope>
</reference>
<dbReference type="EMBL" id="BRYB01004920">
    <property type="protein sequence ID" value="GMI18884.1"/>
    <property type="molecule type" value="Genomic_DNA"/>
</dbReference>
<organism evidence="2 3">
    <name type="scientific">Tetraparma gracilis</name>
    <dbReference type="NCBI Taxonomy" id="2962635"/>
    <lineage>
        <taxon>Eukaryota</taxon>
        <taxon>Sar</taxon>
        <taxon>Stramenopiles</taxon>
        <taxon>Ochrophyta</taxon>
        <taxon>Bolidophyceae</taxon>
        <taxon>Parmales</taxon>
        <taxon>Triparmaceae</taxon>
        <taxon>Tetraparma</taxon>
    </lineage>
</organism>
<keyword evidence="3" id="KW-1185">Reference proteome</keyword>
<evidence type="ECO:0000256" key="1">
    <source>
        <dbReference type="SAM" id="Phobius"/>
    </source>
</evidence>
<proteinExistence type="predicted"/>
<accession>A0ABQ6M3E1</accession>
<keyword evidence="1" id="KW-1133">Transmembrane helix</keyword>
<gene>
    <name evidence="2" type="ORF">TeGR_g7278</name>
</gene>
<evidence type="ECO:0000313" key="2">
    <source>
        <dbReference type="EMBL" id="GMI18884.1"/>
    </source>
</evidence>
<keyword evidence="1" id="KW-0472">Membrane</keyword>